<evidence type="ECO:0000313" key="4">
    <source>
        <dbReference type="Proteomes" id="UP001153620"/>
    </source>
</evidence>
<organism evidence="3 4">
    <name type="scientific">Chironomus riparius</name>
    <dbReference type="NCBI Taxonomy" id="315576"/>
    <lineage>
        <taxon>Eukaryota</taxon>
        <taxon>Metazoa</taxon>
        <taxon>Ecdysozoa</taxon>
        <taxon>Arthropoda</taxon>
        <taxon>Hexapoda</taxon>
        <taxon>Insecta</taxon>
        <taxon>Pterygota</taxon>
        <taxon>Neoptera</taxon>
        <taxon>Endopterygota</taxon>
        <taxon>Diptera</taxon>
        <taxon>Nematocera</taxon>
        <taxon>Chironomoidea</taxon>
        <taxon>Chironomidae</taxon>
        <taxon>Chironominae</taxon>
        <taxon>Chironomus</taxon>
    </lineage>
</organism>
<keyword evidence="2" id="KW-0732">Signal</keyword>
<feature type="chain" id="PRO_5040253591" evidence="2">
    <location>
        <begin position="20"/>
        <end position="214"/>
    </location>
</feature>
<proteinExistence type="predicted"/>
<evidence type="ECO:0000256" key="2">
    <source>
        <dbReference type="SAM" id="SignalP"/>
    </source>
</evidence>
<gene>
    <name evidence="3" type="ORF">CHIRRI_LOCUS896</name>
</gene>
<dbReference type="OrthoDB" id="7784142at2759"/>
<feature type="compositionally biased region" description="Polar residues" evidence="1">
    <location>
        <begin position="119"/>
        <end position="141"/>
    </location>
</feature>
<keyword evidence="4" id="KW-1185">Reference proteome</keyword>
<feature type="region of interest" description="Disordered" evidence="1">
    <location>
        <begin position="119"/>
        <end position="214"/>
    </location>
</feature>
<feature type="compositionally biased region" description="Low complexity" evidence="1">
    <location>
        <begin position="148"/>
        <end position="164"/>
    </location>
</feature>
<sequence length="214" mass="23256">MKVFGIICVLTTLVGMNYAQRGSYAGSRPIVNGIKGPFPEENNELANRFSDSGTQQNVISLPQNFPIYVPHNMYLIDQVNQRPLNEQPFWFANRDIINEHLKGPGEGFSQEQPQIGSQNRFQNGLQSGSQFAQQARPQNGFQGRPQVGQQNIGAQPGIGQQNIGGFQGGQPGNGQSNVGGFQNGQQNTVGSQDGRPSIGGSVHANRGSYMGRRR</sequence>
<dbReference type="EMBL" id="OU895877">
    <property type="protein sequence ID" value="CAG9797910.1"/>
    <property type="molecule type" value="Genomic_DNA"/>
</dbReference>
<reference evidence="3" key="1">
    <citation type="submission" date="2022-01" db="EMBL/GenBank/DDBJ databases">
        <authorList>
            <person name="King R."/>
        </authorList>
    </citation>
    <scope>NUCLEOTIDE SEQUENCE</scope>
</reference>
<dbReference type="AlphaFoldDB" id="A0A9N9RJ81"/>
<dbReference type="Proteomes" id="UP001153620">
    <property type="component" value="Chromosome 1"/>
</dbReference>
<evidence type="ECO:0000256" key="1">
    <source>
        <dbReference type="SAM" id="MobiDB-lite"/>
    </source>
</evidence>
<accession>A0A9N9RJ81</accession>
<name>A0A9N9RJ81_9DIPT</name>
<evidence type="ECO:0000313" key="3">
    <source>
        <dbReference type="EMBL" id="CAG9797910.1"/>
    </source>
</evidence>
<protein>
    <submittedName>
        <fullName evidence="3">Uncharacterized protein</fullName>
    </submittedName>
</protein>
<feature type="signal peptide" evidence="2">
    <location>
        <begin position="1"/>
        <end position="19"/>
    </location>
</feature>
<reference evidence="3" key="2">
    <citation type="submission" date="2022-10" db="EMBL/GenBank/DDBJ databases">
        <authorList>
            <consortium name="ENA_rothamsted_submissions"/>
            <consortium name="culmorum"/>
            <person name="King R."/>
        </authorList>
    </citation>
    <scope>NUCLEOTIDE SEQUENCE</scope>
</reference>